<comment type="caution">
    <text evidence="2">The sequence shown here is derived from an EMBL/GenBank/DDBJ whole genome shotgun (WGS) entry which is preliminary data.</text>
</comment>
<evidence type="ECO:0000313" key="2">
    <source>
        <dbReference type="EMBL" id="CAI6279685.1"/>
    </source>
</evidence>
<proteinExistence type="predicted"/>
<keyword evidence="3" id="KW-1185">Reference proteome</keyword>
<name>A0A9W4XQJ8_9PLEO</name>
<reference evidence="2" key="1">
    <citation type="submission" date="2023-01" db="EMBL/GenBank/DDBJ databases">
        <authorList>
            <person name="Van Ghelder C."/>
            <person name="Rancurel C."/>
        </authorList>
    </citation>
    <scope>NUCLEOTIDE SEQUENCE</scope>
    <source>
        <strain evidence="2">CNCM I-4278</strain>
    </source>
</reference>
<dbReference type="EMBL" id="CAOQHR010000001">
    <property type="protein sequence ID" value="CAI6279685.1"/>
    <property type="molecule type" value="Genomic_DNA"/>
</dbReference>
<organism evidence="2 3">
    <name type="scientific">Periconia digitata</name>
    <dbReference type="NCBI Taxonomy" id="1303443"/>
    <lineage>
        <taxon>Eukaryota</taxon>
        <taxon>Fungi</taxon>
        <taxon>Dikarya</taxon>
        <taxon>Ascomycota</taxon>
        <taxon>Pezizomycotina</taxon>
        <taxon>Dothideomycetes</taxon>
        <taxon>Pleosporomycetidae</taxon>
        <taxon>Pleosporales</taxon>
        <taxon>Massarineae</taxon>
        <taxon>Periconiaceae</taxon>
        <taxon>Periconia</taxon>
    </lineage>
</organism>
<dbReference type="Proteomes" id="UP001152607">
    <property type="component" value="Unassembled WGS sequence"/>
</dbReference>
<feature type="signal peptide" evidence="1">
    <location>
        <begin position="1"/>
        <end position="28"/>
    </location>
</feature>
<gene>
    <name evidence="2" type="ORF">PDIGIT_LOCUS2058</name>
</gene>
<dbReference type="AlphaFoldDB" id="A0A9W4XQJ8"/>
<evidence type="ECO:0000256" key="1">
    <source>
        <dbReference type="SAM" id="SignalP"/>
    </source>
</evidence>
<accession>A0A9W4XQJ8</accession>
<sequence length="176" mass="19293">MRVQPPPTGHFLVFCISLLVFTSQFTTASHPNPHDREVQACGRVLRDMPSALISEFCSTYNHYATPTPKPSTTTITVTSSYVNIVTITEEAVKLFLTTTTATITSTLTTYIPRDRPARRSEFCPEQGRPCRLVAFEDWAVTEACAAFLGESTGGGIFGGKREAHTATVTIKQRCDA</sequence>
<feature type="chain" id="PRO_5040961761" evidence="1">
    <location>
        <begin position="29"/>
        <end position="176"/>
    </location>
</feature>
<protein>
    <submittedName>
        <fullName evidence="2">Uncharacterized protein</fullName>
    </submittedName>
</protein>
<keyword evidence="1" id="KW-0732">Signal</keyword>
<evidence type="ECO:0000313" key="3">
    <source>
        <dbReference type="Proteomes" id="UP001152607"/>
    </source>
</evidence>
<dbReference type="OrthoDB" id="3800034at2759"/>